<accession>A0AC35FW57</accession>
<dbReference type="Proteomes" id="UP000887580">
    <property type="component" value="Unplaced"/>
</dbReference>
<reference evidence="2" key="1">
    <citation type="submission" date="2022-11" db="UniProtKB">
        <authorList>
            <consortium name="WormBaseParasite"/>
        </authorList>
    </citation>
    <scope>IDENTIFICATION</scope>
</reference>
<sequence>MAENNGQNDQDISEAIKDFLIKEREEEEARLQQSQHHFQHQHQEHDPEEPRPRPNPNPSPRQENNQVTIVYEAFKLKQVLDIRLIDTDGNVIDGNDKQQYTLVPGETYHIVYNTQTSAQDILENDHDDDIDDTGEPFSKPMAFIAPFMISIVRTFYALSLTGDSVIFTSTKTAPKASDKKSKSKLLCSNKLSTCAYQVSYRFNTALKTIQKLSNFVSDLNSEIEEDSELFEYQKECQDFCYDVEKIVKMLEDAHEELEEFLQIVVKEMRAINPSVQSVKTSLKVETNQKSRIHEKEEMLKNDPNALYEKCDAIYNNKIKEISPSNIDLQTIASNRKSLNIGSKLVETILHKLDDSAVLEDITNLLDFYAKISHCNLMHWIFTFNLFKDIIEYFEKAAELRTTNEYRKKEATAKQIFYAIGIWHNISRGVSLAANLNEKETETTDIHEIWGKLKDMTITSQYALEICQNREASNS</sequence>
<evidence type="ECO:0000313" key="1">
    <source>
        <dbReference type="Proteomes" id="UP000887580"/>
    </source>
</evidence>
<dbReference type="WBParaSite" id="PS1159_v2.g21526.t1">
    <property type="protein sequence ID" value="PS1159_v2.g21526.t1"/>
    <property type="gene ID" value="PS1159_v2.g21526"/>
</dbReference>
<evidence type="ECO:0000313" key="2">
    <source>
        <dbReference type="WBParaSite" id="PS1159_v2.g21526.t1"/>
    </source>
</evidence>
<proteinExistence type="predicted"/>
<organism evidence="1 2">
    <name type="scientific">Panagrolaimus sp. PS1159</name>
    <dbReference type="NCBI Taxonomy" id="55785"/>
    <lineage>
        <taxon>Eukaryota</taxon>
        <taxon>Metazoa</taxon>
        <taxon>Ecdysozoa</taxon>
        <taxon>Nematoda</taxon>
        <taxon>Chromadorea</taxon>
        <taxon>Rhabditida</taxon>
        <taxon>Tylenchina</taxon>
        <taxon>Panagrolaimomorpha</taxon>
        <taxon>Panagrolaimoidea</taxon>
        <taxon>Panagrolaimidae</taxon>
        <taxon>Panagrolaimus</taxon>
    </lineage>
</organism>
<name>A0AC35FW57_9BILA</name>
<protein>
    <submittedName>
        <fullName evidence="2">Uncharacterized protein</fullName>
    </submittedName>
</protein>